<dbReference type="InterPro" id="IPR016181">
    <property type="entry name" value="Acyl_CoA_acyltransferase"/>
</dbReference>
<keyword evidence="7" id="KW-0539">Nucleus</keyword>
<evidence type="ECO:0008006" key="14">
    <source>
        <dbReference type="Google" id="ProtNLM"/>
    </source>
</evidence>
<dbReference type="InterPro" id="IPR001487">
    <property type="entry name" value="Bromodomain"/>
</dbReference>
<dbReference type="Pfam" id="PF00439">
    <property type="entry name" value="Bromodomain"/>
    <property type="match status" value="1"/>
</dbReference>
<feature type="domain" description="N-acetyltransferase" evidence="11">
    <location>
        <begin position="571"/>
        <end position="721"/>
    </location>
</feature>
<name>A0A9Q0M4S1_BLOTA</name>
<dbReference type="Gene3D" id="1.20.920.10">
    <property type="entry name" value="Bromodomain-like"/>
    <property type="match status" value="1"/>
</dbReference>
<dbReference type="GO" id="GO:0005813">
    <property type="term" value="C:centrosome"/>
    <property type="evidence" value="ECO:0007669"/>
    <property type="project" value="UniProtKB-SubCell"/>
</dbReference>
<evidence type="ECO:0000313" key="13">
    <source>
        <dbReference type="Proteomes" id="UP001142055"/>
    </source>
</evidence>
<dbReference type="Pfam" id="PF06466">
    <property type="entry name" value="PCAF_N"/>
    <property type="match status" value="1"/>
</dbReference>
<dbReference type="PROSITE" id="PS50014">
    <property type="entry name" value="BROMODOMAIN_2"/>
    <property type="match status" value="1"/>
</dbReference>
<protein>
    <recommendedName>
        <fullName evidence="14">Histone acetyltransferase</fullName>
    </recommendedName>
</protein>
<reference evidence="12" key="1">
    <citation type="submission" date="2022-12" db="EMBL/GenBank/DDBJ databases">
        <title>Genome assemblies of Blomia tropicalis.</title>
        <authorList>
            <person name="Cui Y."/>
        </authorList>
    </citation>
    <scope>NUCLEOTIDE SEQUENCE</scope>
    <source>
        <tissue evidence="12">Adult mites</tissue>
    </source>
</reference>
<evidence type="ECO:0000259" key="10">
    <source>
        <dbReference type="PROSITE" id="PS50014"/>
    </source>
</evidence>
<dbReference type="EMBL" id="JAPWDV010000002">
    <property type="protein sequence ID" value="KAJ6219090.1"/>
    <property type="molecule type" value="Genomic_DNA"/>
</dbReference>
<accession>A0A9Q0M4S1</accession>
<dbReference type="InterPro" id="IPR037800">
    <property type="entry name" value="GCN5"/>
</dbReference>
<evidence type="ECO:0000256" key="4">
    <source>
        <dbReference type="ARBA" id="ARBA00023117"/>
    </source>
</evidence>
<dbReference type="GO" id="GO:0140672">
    <property type="term" value="C:ATAC complex"/>
    <property type="evidence" value="ECO:0007669"/>
    <property type="project" value="TreeGrafter"/>
</dbReference>
<dbReference type="GO" id="GO:0045944">
    <property type="term" value="P:positive regulation of transcription by RNA polymerase II"/>
    <property type="evidence" value="ECO:0007669"/>
    <property type="project" value="TreeGrafter"/>
</dbReference>
<sequence length="910" mass="107361">MSNQTQLNNFRDEAKRQPRNHRLLSVVTFFAQHLPSPIITCNGVNRDCSCKPKQISTFSWFQQTKNKDYKSPVKTCQIKYELRHFNEFNDSELNVLIDALIDLESLHQAITVSLMKNDDLTVSVLRTATSRLLDAINRARFCATNVEFPVSKYFKNLLIDPSHIGKQPDNPSIKKALCNFLLEHEKQFGLETYNVYKLSQYFIFYLNNYLLRHPSKKIFALKRNEESYRLYYERWLSCVAIPAQFKSFTRFNSTDIFGNEFLTLVYSDFKRYLSAQFSNECGPHLTHMQFFDVQLKYILFPKFVQFLETSFVGHVNSSFWQQSINNQSSHDSHGMTTRTSTIHSNQNELFGNFSSFANMEKFVRRAQPFERLFRPSTIESVHFKLDLSRLSITDKETLKFAGCWKDRDLCWTHFILDKMENIMKSDMYFDQSSTDRKRSRSGHEQLNLTKLAREPTPDIGQMIRYAARYVLSLDKLRNRNLWKYVNRDVGSSRLHSLLRSIFEELRKSTNKTNTGMEDVVDNERLGPYGMTQTTSTQHSESLLRQLLTKDDLAREEERKGIIRFQILQNKVIVEDMPDDDLLALISMVDVFCKQLPRMGKEYISRLVFDPRHLTMAMLKNDQVIGGITFRPFKPQGFTEIVFCAITASQQVKGYGSRMMNYLKDFHSHNGILHFLTFADANAVMYFVKQGFTHGVQSLPPERYKGYIKEYDGAMLMEFRINPMIQYSNFSNRLRLQKMFIMKMIERRQRKTMIKISFKFDEKNRIIPKEYLRQVNTKRIRFDTSKIDFIDHSLEIIGKIRKLYDQLRNHPAAQPFVTPVTIEQSPQYQHLIRFPMDLKTIGERIDDRYYRNLRMFDCDVRRIFNNCRLFNDAESDYCRCCDDLEKYYIKVLADSGLVRKRSKSPIKRSEE</sequence>
<dbReference type="PANTHER" id="PTHR45750">
    <property type="entry name" value="GH11602P"/>
    <property type="match status" value="1"/>
</dbReference>
<dbReference type="AlphaFoldDB" id="A0A9Q0M4S1"/>
<evidence type="ECO:0000256" key="6">
    <source>
        <dbReference type="ARBA" id="ARBA00023212"/>
    </source>
</evidence>
<keyword evidence="5" id="KW-0010">Activator</keyword>
<evidence type="ECO:0000259" key="11">
    <source>
        <dbReference type="PROSITE" id="PS51186"/>
    </source>
</evidence>
<keyword evidence="6" id="KW-0206">Cytoskeleton</keyword>
<evidence type="ECO:0000256" key="3">
    <source>
        <dbReference type="ARBA" id="ARBA00008607"/>
    </source>
</evidence>
<gene>
    <name evidence="12" type="ORF">RDWZM_004902</name>
</gene>
<dbReference type="Pfam" id="PF00583">
    <property type="entry name" value="Acetyltransf_1"/>
    <property type="match status" value="1"/>
</dbReference>
<organism evidence="12 13">
    <name type="scientific">Blomia tropicalis</name>
    <name type="common">Mite</name>
    <dbReference type="NCBI Taxonomy" id="40697"/>
    <lineage>
        <taxon>Eukaryota</taxon>
        <taxon>Metazoa</taxon>
        <taxon>Ecdysozoa</taxon>
        <taxon>Arthropoda</taxon>
        <taxon>Chelicerata</taxon>
        <taxon>Arachnida</taxon>
        <taxon>Acari</taxon>
        <taxon>Acariformes</taxon>
        <taxon>Sarcoptiformes</taxon>
        <taxon>Astigmata</taxon>
        <taxon>Glycyphagoidea</taxon>
        <taxon>Echimyopodidae</taxon>
        <taxon>Blomia</taxon>
    </lineage>
</organism>
<dbReference type="InterPro" id="IPR009464">
    <property type="entry name" value="PCAF_N"/>
</dbReference>
<dbReference type="SMART" id="SM00297">
    <property type="entry name" value="BROMO"/>
    <property type="match status" value="1"/>
</dbReference>
<evidence type="ECO:0000256" key="5">
    <source>
        <dbReference type="ARBA" id="ARBA00023159"/>
    </source>
</evidence>
<dbReference type="InterPro" id="IPR000182">
    <property type="entry name" value="GNAT_dom"/>
</dbReference>
<dbReference type="GO" id="GO:0043992">
    <property type="term" value="F:histone H3K9 acetyltransferase activity"/>
    <property type="evidence" value="ECO:0007669"/>
    <property type="project" value="UniProtKB-ARBA"/>
</dbReference>
<dbReference type="GO" id="GO:0005634">
    <property type="term" value="C:nucleus"/>
    <property type="evidence" value="ECO:0007669"/>
    <property type="project" value="UniProtKB-SubCell"/>
</dbReference>
<dbReference type="Gene3D" id="3.40.630.30">
    <property type="match status" value="1"/>
</dbReference>
<dbReference type="InterPro" id="IPR036427">
    <property type="entry name" value="Bromodomain-like_sf"/>
</dbReference>
<keyword evidence="6" id="KW-0963">Cytoplasm</keyword>
<evidence type="ECO:0000256" key="8">
    <source>
        <dbReference type="ARBA" id="ARBA00048940"/>
    </source>
</evidence>
<proteinExistence type="inferred from homology"/>
<dbReference type="SUPFAM" id="SSF47370">
    <property type="entry name" value="Bromodomain"/>
    <property type="match status" value="1"/>
</dbReference>
<dbReference type="CDD" id="cd04301">
    <property type="entry name" value="NAT_SF"/>
    <property type="match status" value="1"/>
</dbReference>
<evidence type="ECO:0000256" key="2">
    <source>
        <dbReference type="ARBA" id="ARBA00004300"/>
    </source>
</evidence>
<dbReference type="PANTHER" id="PTHR45750:SF3">
    <property type="entry name" value="HISTONE ACETYLTRANSFERASE"/>
    <property type="match status" value="1"/>
</dbReference>
<feature type="domain" description="Bromo" evidence="10">
    <location>
        <begin position="807"/>
        <end position="877"/>
    </location>
</feature>
<keyword evidence="4 9" id="KW-0103">Bromodomain</keyword>
<dbReference type="SUPFAM" id="SSF55729">
    <property type="entry name" value="Acyl-CoA N-acyltransferases (Nat)"/>
    <property type="match status" value="1"/>
</dbReference>
<comment type="subcellular location">
    <subcellularLocation>
        <location evidence="2">Cytoplasm</location>
        <location evidence="2">Cytoskeleton</location>
        <location evidence="2">Microtubule organizing center</location>
        <location evidence="2">Centrosome</location>
    </subcellularLocation>
    <subcellularLocation>
        <location evidence="1">Nucleus</location>
    </subcellularLocation>
</comment>
<evidence type="ECO:0000256" key="9">
    <source>
        <dbReference type="PROSITE-ProRule" id="PRU00035"/>
    </source>
</evidence>
<evidence type="ECO:0000256" key="1">
    <source>
        <dbReference type="ARBA" id="ARBA00004123"/>
    </source>
</evidence>
<comment type="catalytic activity">
    <reaction evidence="8">
        <text>L-lysyl-[histone] + acetyl-CoA = N(6)-acetyl-L-lysyl-[histone] + CoA + H(+)</text>
        <dbReference type="Rhea" id="RHEA:21992"/>
        <dbReference type="Rhea" id="RHEA-COMP:9845"/>
        <dbReference type="Rhea" id="RHEA-COMP:11338"/>
        <dbReference type="ChEBI" id="CHEBI:15378"/>
        <dbReference type="ChEBI" id="CHEBI:29969"/>
        <dbReference type="ChEBI" id="CHEBI:57287"/>
        <dbReference type="ChEBI" id="CHEBI:57288"/>
        <dbReference type="ChEBI" id="CHEBI:61930"/>
        <dbReference type="EC" id="2.3.1.48"/>
    </reaction>
    <physiologicalReaction direction="left-to-right" evidence="8">
        <dbReference type="Rhea" id="RHEA:21993"/>
    </physiologicalReaction>
</comment>
<evidence type="ECO:0000256" key="7">
    <source>
        <dbReference type="ARBA" id="ARBA00023242"/>
    </source>
</evidence>
<dbReference type="PRINTS" id="PR00503">
    <property type="entry name" value="BROMODOMAIN"/>
</dbReference>
<comment type="caution">
    <text evidence="12">The sequence shown here is derived from an EMBL/GenBank/DDBJ whole genome shotgun (WGS) entry which is preliminary data.</text>
</comment>
<dbReference type="PROSITE" id="PS51186">
    <property type="entry name" value="GNAT"/>
    <property type="match status" value="1"/>
</dbReference>
<keyword evidence="13" id="KW-1185">Reference proteome</keyword>
<evidence type="ECO:0000313" key="12">
    <source>
        <dbReference type="EMBL" id="KAJ6219090.1"/>
    </source>
</evidence>
<comment type="similarity">
    <text evidence="3">Belongs to the acetyltransferase family. GCN5 subfamily.</text>
</comment>
<dbReference type="Proteomes" id="UP001142055">
    <property type="component" value="Chromosome 2"/>
</dbReference>